<evidence type="ECO:0000313" key="1">
    <source>
        <dbReference type="EMBL" id="CEI72946.1"/>
    </source>
</evidence>
<dbReference type="RefSeq" id="WP_166505440.1">
    <property type="nucleotide sequence ID" value="NZ_LN650648.1"/>
</dbReference>
<dbReference type="Proteomes" id="UP000245695">
    <property type="component" value="Chromosome 1"/>
</dbReference>
<evidence type="ECO:0000313" key="2">
    <source>
        <dbReference type="Proteomes" id="UP000245695"/>
    </source>
</evidence>
<sequence length="123" mass="14751">MKNLRCKYRIGRSKRHVEISSSKDKITYTYETTVVTECGEFKEKEWEKEVEKQAKDLLELDILELLKHYSLKELSWINTDEEAYKYALELYAARIWETTQWIGYKEFNSSLNKSEIIEQISLI</sequence>
<accession>A0A2P2BRG7</accession>
<organism evidence="1 2">
    <name type="scientific">Romboutsia hominis</name>
    <dbReference type="NCBI Taxonomy" id="1507512"/>
    <lineage>
        <taxon>Bacteria</taxon>
        <taxon>Bacillati</taxon>
        <taxon>Bacillota</taxon>
        <taxon>Clostridia</taxon>
        <taxon>Peptostreptococcales</taxon>
        <taxon>Peptostreptococcaceae</taxon>
        <taxon>Romboutsia</taxon>
    </lineage>
</organism>
<proteinExistence type="predicted"/>
<gene>
    <name evidence="1" type="ORF">FRIFI_1411</name>
</gene>
<keyword evidence="2" id="KW-1185">Reference proteome</keyword>
<name>A0A2P2BRG7_9FIRM</name>
<dbReference type="KEGG" id="rhom:FRIFI_1411"/>
<reference evidence="1 2" key="1">
    <citation type="submission" date="2014-09" db="EMBL/GenBank/DDBJ databases">
        <authorList>
            <person name="Hornung B.V."/>
        </authorList>
    </citation>
    <scope>NUCLEOTIDE SEQUENCE [LARGE SCALE GENOMIC DNA]</scope>
    <source>
        <strain evidence="1 2">FRIFI</strain>
    </source>
</reference>
<dbReference type="AlphaFoldDB" id="A0A2P2BRG7"/>
<protein>
    <submittedName>
        <fullName evidence="1">Uncharacterized protein</fullName>
    </submittedName>
</protein>
<dbReference type="EMBL" id="LN650648">
    <property type="protein sequence ID" value="CEI72946.1"/>
    <property type="molecule type" value="Genomic_DNA"/>
</dbReference>